<dbReference type="InterPro" id="IPR036890">
    <property type="entry name" value="HATPase_C_sf"/>
</dbReference>
<dbReference type="Pfam" id="PF00512">
    <property type="entry name" value="HisKA"/>
    <property type="match status" value="1"/>
</dbReference>
<dbReference type="InterPro" id="IPR001789">
    <property type="entry name" value="Sig_transdc_resp-reg_receiver"/>
</dbReference>
<dbReference type="SUPFAM" id="SSF47384">
    <property type="entry name" value="Homodimeric domain of signal transducing histidine kinase"/>
    <property type="match status" value="1"/>
</dbReference>
<evidence type="ECO:0000259" key="12">
    <source>
        <dbReference type="PROSITE" id="PS50113"/>
    </source>
</evidence>
<dbReference type="Proteomes" id="UP000482155">
    <property type="component" value="Unassembled WGS sequence"/>
</dbReference>
<dbReference type="NCBIfam" id="TIGR00229">
    <property type="entry name" value="sensory_box"/>
    <property type="match status" value="1"/>
</dbReference>
<dbReference type="AlphaFoldDB" id="A0A6B3STB1"/>
<evidence type="ECO:0000256" key="4">
    <source>
        <dbReference type="ARBA" id="ARBA00022553"/>
    </source>
</evidence>
<evidence type="ECO:0000256" key="5">
    <source>
        <dbReference type="ARBA" id="ARBA00022679"/>
    </source>
</evidence>
<evidence type="ECO:0000313" key="13">
    <source>
        <dbReference type="EMBL" id="NEX62575.1"/>
    </source>
</evidence>
<accession>A0A6B3STB1</accession>
<dbReference type="PROSITE" id="PS50113">
    <property type="entry name" value="PAC"/>
    <property type="match status" value="1"/>
</dbReference>
<dbReference type="EMBL" id="JAAIVB010000052">
    <property type="protein sequence ID" value="NEX62575.1"/>
    <property type="molecule type" value="Genomic_DNA"/>
</dbReference>
<comment type="caution">
    <text evidence="13">The sequence shown here is derived from an EMBL/GenBank/DDBJ whole genome shotgun (WGS) entry which is preliminary data.</text>
</comment>
<feature type="domain" description="PAC" evidence="12">
    <location>
        <begin position="246"/>
        <end position="301"/>
    </location>
</feature>
<evidence type="ECO:0000256" key="8">
    <source>
        <dbReference type="ARBA" id="ARBA00023136"/>
    </source>
</evidence>
<dbReference type="SUPFAM" id="SSF55785">
    <property type="entry name" value="PYP-like sensor domain (PAS domain)"/>
    <property type="match status" value="2"/>
</dbReference>
<keyword evidence="8" id="KW-0472">Membrane</keyword>
<keyword evidence="4 9" id="KW-0597">Phosphoprotein</keyword>
<evidence type="ECO:0000256" key="7">
    <source>
        <dbReference type="ARBA" id="ARBA00023012"/>
    </source>
</evidence>
<keyword evidence="6" id="KW-0418">Kinase</keyword>
<dbReference type="CDD" id="cd17580">
    <property type="entry name" value="REC_2_DhkD-like"/>
    <property type="match status" value="1"/>
</dbReference>
<dbReference type="PANTHER" id="PTHR43547">
    <property type="entry name" value="TWO-COMPONENT HISTIDINE KINASE"/>
    <property type="match status" value="1"/>
</dbReference>
<dbReference type="InterPro" id="IPR003594">
    <property type="entry name" value="HATPase_dom"/>
</dbReference>
<sequence>MNDKKHSATPLRFLSDGGHVGALMRELDWTSSPLGHPADWPPALRTAVGMMIHSNFPMFVAWGPDLGFLYNDAYSEILGEKHPAALGRRFYDIWSEIWHDINPLIERAMSGQSSFRENLPLLMHRHGYDEATWFTFAYSPLHDENGDVAGMYCTCVETTKQVLAEKYRNEENERFRTLFEQAPGFMAILRGPEHFFDLTNGAYQQLVGHRSVLGKSAREALPEVVDQGFIRLLDRVYDTGEPFVGRAVAIKLQRERDGPLEERFLDFVYQPIRDAQGAVTGIFAEGSDVTERKQAEDDLRNANRQKDEFLAMLAHELRNPLAPITTAAELLRLGHLDAKGLQNASAIISRQAEHMTALVDDLLDMSRVTRGLITLDQEELDINAVVTSAVEQVRGLIDSRRHWLTLQLSGEPAHVMGDRTRLVQVFSNILNNAAKYTPPKGEITLRVEVDSGNVEVTVRDNGTGIAPEVLPHIFDLFAQADRTLARSQGGLGIGLSLVKSLVALHGGSVLAESEGVEMGSRFTVRLPRLAEAEPARAADHDATPRPAGSLRILLVDDNVDATQMLSMLLQAAGHQVVVEHDAGGALRRLQQERPDALLLDIGLPDMDGYALAGRVRALPGMGHVMLVALTGYGQNQDRQRSADAGFDHHLVKPANMEQLAGILNKAGKVPPPAPE</sequence>
<dbReference type="InterPro" id="IPR013656">
    <property type="entry name" value="PAS_4"/>
</dbReference>
<evidence type="ECO:0000313" key="14">
    <source>
        <dbReference type="Proteomes" id="UP000482155"/>
    </source>
</evidence>
<dbReference type="GO" id="GO:0005886">
    <property type="term" value="C:plasma membrane"/>
    <property type="evidence" value="ECO:0007669"/>
    <property type="project" value="UniProtKB-SubCell"/>
</dbReference>
<dbReference type="SUPFAM" id="SSF55874">
    <property type="entry name" value="ATPase domain of HSP90 chaperone/DNA topoisomerase II/histidine kinase"/>
    <property type="match status" value="1"/>
</dbReference>
<dbReference type="EC" id="2.7.13.3" evidence="3"/>
<keyword evidence="5" id="KW-0808">Transferase</keyword>
<dbReference type="InterPro" id="IPR035965">
    <property type="entry name" value="PAS-like_dom_sf"/>
</dbReference>
<dbReference type="InterPro" id="IPR011006">
    <property type="entry name" value="CheY-like_superfamily"/>
</dbReference>
<feature type="domain" description="Histidine kinase" evidence="10">
    <location>
        <begin position="312"/>
        <end position="530"/>
    </location>
</feature>
<dbReference type="Gene3D" id="3.30.565.10">
    <property type="entry name" value="Histidine kinase-like ATPase, C-terminal domain"/>
    <property type="match status" value="1"/>
</dbReference>
<dbReference type="CDD" id="cd00075">
    <property type="entry name" value="HATPase"/>
    <property type="match status" value="1"/>
</dbReference>
<dbReference type="Pfam" id="PF02518">
    <property type="entry name" value="HATPase_c"/>
    <property type="match status" value="1"/>
</dbReference>
<dbReference type="Pfam" id="PF00072">
    <property type="entry name" value="Response_reg"/>
    <property type="match status" value="1"/>
</dbReference>
<organism evidence="13 14">
    <name type="scientific">Noviherbaspirillum galbum</name>
    <dbReference type="NCBI Taxonomy" id="2709383"/>
    <lineage>
        <taxon>Bacteria</taxon>
        <taxon>Pseudomonadati</taxon>
        <taxon>Pseudomonadota</taxon>
        <taxon>Betaproteobacteria</taxon>
        <taxon>Burkholderiales</taxon>
        <taxon>Oxalobacteraceae</taxon>
        <taxon>Noviherbaspirillum</taxon>
    </lineage>
</organism>
<dbReference type="InterPro" id="IPR000700">
    <property type="entry name" value="PAS-assoc_C"/>
</dbReference>
<gene>
    <name evidence="13" type="ORF">G3574_15920</name>
</gene>
<dbReference type="SMART" id="SM00388">
    <property type="entry name" value="HisKA"/>
    <property type="match status" value="1"/>
</dbReference>
<feature type="domain" description="Response regulatory" evidence="11">
    <location>
        <begin position="551"/>
        <end position="667"/>
    </location>
</feature>
<keyword evidence="14" id="KW-1185">Reference proteome</keyword>
<dbReference type="PROSITE" id="PS50110">
    <property type="entry name" value="RESPONSE_REGULATORY"/>
    <property type="match status" value="1"/>
</dbReference>
<dbReference type="InterPro" id="IPR004358">
    <property type="entry name" value="Sig_transdc_His_kin-like_C"/>
</dbReference>
<evidence type="ECO:0000256" key="6">
    <source>
        <dbReference type="ARBA" id="ARBA00022777"/>
    </source>
</evidence>
<comment type="subcellular location">
    <subcellularLocation>
        <location evidence="2">Cell inner membrane</location>
        <topology evidence="2">Multi-pass membrane protein</topology>
    </subcellularLocation>
</comment>
<proteinExistence type="predicted"/>
<dbReference type="PANTHER" id="PTHR43547:SF2">
    <property type="entry name" value="HYBRID SIGNAL TRANSDUCTION HISTIDINE KINASE C"/>
    <property type="match status" value="1"/>
</dbReference>
<dbReference type="Gene3D" id="3.30.450.20">
    <property type="entry name" value="PAS domain"/>
    <property type="match status" value="2"/>
</dbReference>
<evidence type="ECO:0000259" key="11">
    <source>
        <dbReference type="PROSITE" id="PS50110"/>
    </source>
</evidence>
<feature type="modified residue" description="4-aspartylphosphate" evidence="9">
    <location>
        <position position="600"/>
    </location>
</feature>
<dbReference type="CDD" id="cd00082">
    <property type="entry name" value="HisKA"/>
    <property type="match status" value="1"/>
</dbReference>
<evidence type="ECO:0000256" key="3">
    <source>
        <dbReference type="ARBA" id="ARBA00012438"/>
    </source>
</evidence>
<name>A0A6B3STB1_9BURK</name>
<comment type="catalytic activity">
    <reaction evidence="1">
        <text>ATP + protein L-histidine = ADP + protein N-phospho-L-histidine.</text>
        <dbReference type="EC" id="2.7.13.3"/>
    </reaction>
</comment>
<dbReference type="InterPro" id="IPR005467">
    <property type="entry name" value="His_kinase_dom"/>
</dbReference>
<dbReference type="FunFam" id="1.10.287.130:FF:000001">
    <property type="entry name" value="Two-component sensor histidine kinase"/>
    <property type="match status" value="1"/>
</dbReference>
<dbReference type="Pfam" id="PF08448">
    <property type="entry name" value="PAS_4"/>
    <property type="match status" value="2"/>
</dbReference>
<keyword evidence="7" id="KW-0902">Two-component regulatory system</keyword>
<evidence type="ECO:0000259" key="10">
    <source>
        <dbReference type="PROSITE" id="PS50109"/>
    </source>
</evidence>
<dbReference type="FunFam" id="3.30.565.10:FF:000006">
    <property type="entry name" value="Sensor histidine kinase WalK"/>
    <property type="match status" value="1"/>
</dbReference>
<dbReference type="SUPFAM" id="SSF52172">
    <property type="entry name" value="CheY-like"/>
    <property type="match status" value="1"/>
</dbReference>
<dbReference type="RefSeq" id="WP_163965072.1">
    <property type="nucleotide sequence ID" value="NZ_JAAIVB010000052.1"/>
</dbReference>
<dbReference type="InterPro" id="IPR000014">
    <property type="entry name" value="PAS"/>
</dbReference>
<dbReference type="GO" id="GO:0000155">
    <property type="term" value="F:phosphorelay sensor kinase activity"/>
    <property type="evidence" value="ECO:0007669"/>
    <property type="project" value="InterPro"/>
</dbReference>
<dbReference type="SMART" id="SM00387">
    <property type="entry name" value="HATPase_c"/>
    <property type="match status" value="1"/>
</dbReference>
<dbReference type="InterPro" id="IPR003661">
    <property type="entry name" value="HisK_dim/P_dom"/>
</dbReference>
<dbReference type="PRINTS" id="PR00344">
    <property type="entry name" value="BCTRLSENSOR"/>
</dbReference>
<reference evidence="13 14" key="1">
    <citation type="submission" date="2020-02" db="EMBL/GenBank/DDBJ databases">
        <authorList>
            <person name="Kim M.K."/>
        </authorList>
    </citation>
    <scope>NUCLEOTIDE SEQUENCE [LARGE SCALE GENOMIC DNA]</scope>
    <source>
        <strain evidence="13 14">17J57-3</strain>
    </source>
</reference>
<dbReference type="InterPro" id="IPR036097">
    <property type="entry name" value="HisK_dim/P_sf"/>
</dbReference>
<evidence type="ECO:0000256" key="9">
    <source>
        <dbReference type="PROSITE-ProRule" id="PRU00169"/>
    </source>
</evidence>
<dbReference type="Gene3D" id="1.10.287.130">
    <property type="match status" value="1"/>
</dbReference>
<dbReference type="Gene3D" id="3.40.50.2300">
    <property type="match status" value="1"/>
</dbReference>
<protein>
    <recommendedName>
        <fullName evidence="3">histidine kinase</fullName>
        <ecNumber evidence="3">2.7.13.3</ecNumber>
    </recommendedName>
</protein>
<dbReference type="SMART" id="SM00448">
    <property type="entry name" value="REC"/>
    <property type="match status" value="1"/>
</dbReference>
<evidence type="ECO:0000256" key="1">
    <source>
        <dbReference type="ARBA" id="ARBA00000085"/>
    </source>
</evidence>
<dbReference type="PROSITE" id="PS50109">
    <property type="entry name" value="HIS_KIN"/>
    <property type="match status" value="1"/>
</dbReference>
<evidence type="ECO:0000256" key="2">
    <source>
        <dbReference type="ARBA" id="ARBA00004429"/>
    </source>
</evidence>